<dbReference type="AlphaFoldDB" id="A0A2H6CMY1"/>
<sequence>MKNRKIPILLFALLAIFFFRFIPAPTGLNADGMQVVGIFLGTLLLWIFVGIDWPSLLCLAALTLVPALDPGQVFASSFGNETFVFLLFTFMLTYALSQTSIIKRIALAFITSKWAQKGAWQLTLLFLLSVLLIGLFISPTVLFFIMLPILEEIYDILNLKKGSTFASMLMIGLVISCSLSSGMTPIAHVFPVIALGVFESIANITISYADYMAFAIPSGLLIFLFMLFVFRFILKPDTKQFKQLDKADFKEIQTEPVTTREKMILSIFVIVILLWVLPGIISPILPNVAAIIDSFGTAVPPLAGVVVLAMLRLEGKPLLVINEAITKGVSWPSLIMAASTLAIGSALTNEDIGLINYVSNVMKPIAQGLSPLLIVGLFIAWATFESNIGSHMVTSQVVTSVAVPIALSSNMVEAASLAAVIGLVASIGSATPPSMPYVAIAGSSGWTNTIQMLKYGMLVAVGTLVIALFIAYPLANLFINV</sequence>
<evidence type="ECO:0000313" key="6">
    <source>
        <dbReference type="EMBL" id="GBD67197.1"/>
    </source>
</evidence>
<evidence type="ECO:0000256" key="5">
    <source>
        <dbReference type="SAM" id="Phobius"/>
    </source>
</evidence>
<reference evidence="6 7" key="1">
    <citation type="submission" date="2016-05" db="EMBL/GenBank/DDBJ databases">
        <title>Whole genome sequencing of Tetragenococcus halophilus subsp. halophilus NISL 7118.</title>
        <authorList>
            <person name="Shiwa Y."/>
            <person name="Nishimura I."/>
            <person name="Yoshikawa H."/>
            <person name="Koyama Y."/>
            <person name="Oguma T."/>
        </authorList>
    </citation>
    <scope>NUCLEOTIDE SEQUENCE [LARGE SCALE GENOMIC DNA]</scope>
    <source>
        <strain evidence="6 7">NISL 7118</strain>
    </source>
</reference>
<dbReference type="GO" id="GO:0005886">
    <property type="term" value="C:plasma membrane"/>
    <property type="evidence" value="ECO:0007669"/>
    <property type="project" value="TreeGrafter"/>
</dbReference>
<feature type="transmembrane region" description="Helical" evidence="5">
    <location>
        <begin position="291"/>
        <end position="311"/>
    </location>
</feature>
<keyword evidence="2 5" id="KW-0812">Transmembrane</keyword>
<keyword evidence="3 5" id="KW-1133">Transmembrane helix</keyword>
<accession>A0A2H6CMY1</accession>
<organism evidence="6 7">
    <name type="scientific">Tetragenococcus halophilus subsp. halophilus</name>
    <dbReference type="NCBI Taxonomy" id="1513897"/>
    <lineage>
        <taxon>Bacteria</taxon>
        <taxon>Bacillati</taxon>
        <taxon>Bacillota</taxon>
        <taxon>Bacilli</taxon>
        <taxon>Lactobacillales</taxon>
        <taxon>Enterococcaceae</taxon>
        <taxon>Tetragenococcus</taxon>
    </lineage>
</organism>
<dbReference type="Proteomes" id="UP000236214">
    <property type="component" value="Unassembled WGS sequence"/>
</dbReference>
<dbReference type="InterPro" id="IPR001898">
    <property type="entry name" value="SLC13A/DASS"/>
</dbReference>
<dbReference type="EMBL" id="BDEC01000001">
    <property type="protein sequence ID" value="GBD67197.1"/>
    <property type="molecule type" value="Genomic_DNA"/>
</dbReference>
<comment type="caution">
    <text evidence="6">The sequence shown here is derived from an EMBL/GenBank/DDBJ whole genome shotgun (WGS) entry which is preliminary data.</text>
</comment>
<evidence type="ECO:0000256" key="3">
    <source>
        <dbReference type="ARBA" id="ARBA00022989"/>
    </source>
</evidence>
<dbReference type="Pfam" id="PF00939">
    <property type="entry name" value="Na_sulph_symp"/>
    <property type="match status" value="1"/>
</dbReference>
<feature type="transmembrane region" description="Helical" evidence="5">
    <location>
        <begin position="186"/>
        <end position="206"/>
    </location>
</feature>
<feature type="transmembrane region" description="Helical" evidence="5">
    <location>
        <begin position="162"/>
        <end position="179"/>
    </location>
</feature>
<protein>
    <submittedName>
        <fullName evidence="6">Putative DASS family transporter</fullName>
    </submittedName>
</protein>
<feature type="transmembrane region" description="Helical" evidence="5">
    <location>
        <begin position="212"/>
        <end position="234"/>
    </location>
</feature>
<feature type="transmembrane region" description="Helical" evidence="5">
    <location>
        <begin position="33"/>
        <end position="49"/>
    </location>
</feature>
<feature type="transmembrane region" description="Helical" evidence="5">
    <location>
        <begin position="414"/>
        <end position="435"/>
    </location>
</feature>
<evidence type="ECO:0000256" key="1">
    <source>
        <dbReference type="ARBA" id="ARBA00004141"/>
    </source>
</evidence>
<evidence type="ECO:0000256" key="2">
    <source>
        <dbReference type="ARBA" id="ARBA00022692"/>
    </source>
</evidence>
<evidence type="ECO:0000256" key="4">
    <source>
        <dbReference type="ARBA" id="ARBA00023136"/>
    </source>
</evidence>
<keyword evidence="4 5" id="KW-0472">Membrane</keyword>
<feature type="transmembrane region" description="Helical" evidence="5">
    <location>
        <begin position="83"/>
        <end position="102"/>
    </location>
</feature>
<proteinExistence type="predicted"/>
<feature type="transmembrane region" description="Helical" evidence="5">
    <location>
        <begin position="122"/>
        <end position="150"/>
    </location>
</feature>
<dbReference type="PANTHER" id="PTHR10283">
    <property type="entry name" value="SOLUTE CARRIER FAMILY 13 MEMBER"/>
    <property type="match status" value="1"/>
</dbReference>
<feature type="transmembrane region" description="Helical" evidence="5">
    <location>
        <begin position="365"/>
        <end position="382"/>
    </location>
</feature>
<keyword evidence="7" id="KW-1185">Reference proteome</keyword>
<comment type="subcellular location">
    <subcellularLocation>
        <location evidence="1">Membrane</location>
        <topology evidence="1">Multi-pass membrane protein</topology>
    </subcellularLocation>
</comment>
<dbReference type="RefSeq" id="WP_103100290.1">
    <property type="nucleotide sequence ID" value="NZ_BDEB01000079.1"/>
</dbReference>
<feature type="transmembrane region" description="Helical" evidence="5">
    <location>
        <begin position="263"/>
        <end position="285"/>
    </location>
</feature>
<feature type="transmembrane region" description="Helical" evidence="5">
    <location>
        <begin position="455"/>
        <end position="479"/>
    </location>
</feature>
<dbReference type="GO" id="GO:0022857">
    <property type="term" value="F:transmembrane transporter activity"/>
    <property type="evidence" value="ECO:0007669"/>
    <property type="project" value="InterPro"/>
</dbReference>
<gene>
    <name evidence="6" type="ORF">TEHN7118_0003</name>
</gene>
<name>A0A2H6CMY1_TETHA</name>
<evidence type="ECO:0000313" key="7">
    <source>
        <dbReference type="Proteomes" id="UP000236214"/>
    </source>
</evidence>